<evidence type="ECO:0000256" key="5">
    <source>
        <dbReference type="ARBA" id="ARBA00023242"/>
    </source>
</evidence>
<sequence length="113" mass="12312">MGIVVPYDKRTEVGYRSLDPSGESLRKLLYRQVSAKPEARAAPQSELDELVNWANIANDECDFGASLQLGSDLFNHSPQLAALTGRVLQTAYTLLGRDEYASIAAEHAASRSS</sequence>
<reference evidence="6" key="1">
    <citation type="submission" date="2021-01" db="EMBL/GenBank/DDBJ databases">
        <authorList>
            <person name="Corre E."/>
            <person name="Pelletier E."/>
            <person name="Niang G."/>
            <person name="Scheremetjew M."/>
            <person name="Finn R."/>
            <person name="Kale V."/>
            <person name="Holt S."/>
            <person name="Cochrane G."/>
            <person name="Meng A."/>
            <person name="Brown T."/>
            <person name="Cohen L."/>
        </authorList>
    </citation>
    <scope>NUCLEOTIDE SEQUENCE</scope>
    <source>
        <strain evidence="6">CCMP281</strain>
    </source>
</reference>
<keyword evidence="4" id="KW-0158">Chromosome</keyword>
<organism evidence="6">
    <name type="scientific">Haptolina ericina</name>
    <dbReference type="NCBI Taxonomy" id="156174"/>
    <lineage>
        <taxon>Eukaryota</taxon>
        <taxon>Haptista</taxon>
        <taxon>Haptophyta</taxon>
        <taxon>Prymnesiophyceae</taxon>
        <taxon>Prymnesiales</taxon>
        <taxon>Prymnesiaceae</taxon>
        <taxon>Haptolina</taxon>
    </lineage>
</organism>
<dbReference type="AlphaFoldDB" id="A0A7S3AWL4"/>
<evidence type="ECO:0000256" key="1">
    <source>
        <dbReference type="ARBA" id="ARBA00004123"/>
    </source>
</evidence>
<gene>
    <name evidence="6" type="ORF">HERI1096_LOCUS18432</name>
</gene>
<accession>A0A7S3AWL4</accession>
<name>A0A7S3AWL4_9EUKA</name>
<dbReference type="GO" id="GO:0072572">
    <property type="term" value="F:poly-ADP-D-ribose binding"/>
    <property type="evidence" value="ECO:0007669"/>
    <property type="project" value="TreeGrafter"/>
</dbReference>
<dbReference type="InterPro" id="IPR019361">
    <property type="entry name" value="HPF1"/>
</dbReference>
<evidence type="ECO:0000313" key="6">
    <source>
        <dbReference type="EMBL" id="CAE0117733.1"/>
    </source>
</evidence>
<protein>
    <submittedName>
        <fullName evidence="6">Uncharacterized protein</fullName>
    </submittedName>
</protein>
<comment type="similarity">
    <text evidence="3">Belongs to the HPF1 family.</text>
</comment>
<dbReference type="GO" id="GO:0006974">
    <property type="term" value="P:DNA damage response"/>
    <property type="evidence" value="ECO:0007669"/>
    <property type="project" value="InterPro"/>
</dbReference>
<keyword evidence="5" id="KW-0539">Nucleus</keyword>
<proteinExistence type="inferred from homology"/>
<dbReference type="EMBL" id="HBHX01033138">
    <property type="protein sequence ID" value="CAE0117733.1"/>
    <property type="molecule type" value="Transcribed_RNA"/>
</dbReference>
<dbReference type="GO" id="GO:0005694">
    <property type="term" value="C:chromosome"/>
    <property type="evidence" value="ECO:0007669"/>
    <property type="project" value="UniProtKB-SubCell"/>
</dbReference>
<dbReference type="GO" id="GO:0005634">
    <property type="term" value="C:nucleus"/>
    <property type="evidence" value="ECO:0007669"/>
    <property type="project" value="UniProtKB-SubCell"/>
</dbReference>
<dbReference type="GO" id="GO:0042393">
    <property type="term" value="F:histone binding"/>
    <property type="evidence" value="ECO:0007669"/>
    <property type="project" value="InterPro"/>
</dbReference>
<evidence type="ECO:0000256" key="2">
    <source>
        <dbReference type="ARBA" id="ARBA00004286"/>
    </source>
</evidence>
<dbReference type="PANTHER" id="PTHR13386:SF1">
    <property type="entry name" value="HISTONE PARYLATION FACTOR 1"/>
    <property type="match status" value="1"/>
</dbReference>
<dbReference type="PANTHER" id="PTHR13386">
    <property type="entry name" value="HISTONE PARYLATION FACTOR 1"/>
    <property type="match status" value="1"/>
</dbReference>
<evidence type="ECO:0000256" key="4">
    <source>
        <dbReference type="ARBA" id="ARBA00022454"/>
    </source>
</evidence>
<comment type="subcellular location">
    <subcellularLocation>
        <location evidence="2">Chromosome</location>
    </subcellularLocation>
    <subcellularLocation>
        <location evidence="1">Nucleus</location>
    </subcellularLocation>
</comment>
<evidence type="ECO:0000256" key="3">
    <source>
        <dbReference type="ARBA" id="ARBA00010803"/>
    </source>
</evidence>
<dbReference type="Pfam" id="PF10228">
    <property type="entry name" value="HPF1"/>
    <property type="match status" value="1"/>
</dbReference>